<name>A0A287CYN8_ICTTR</name>
<keyword evidence="5" id="KW-0677">Repeat</keyword>
<dbReference type="EMBL" id="AGTP01058141">
    <property type="status" value="NOT_ANNOTATED_CDS"/>
    <property type="molecule type" value="Genomic_DNA"/>
</dbReference>
<dbReference type="Pfam" id="PF00084">
    <property type="entry name" value="Sushi"/>
    <property type="match status" value="4"/>
</dbReference>
<protein>
    <recommendedName>
        <fullName evidence="2 12">Membrane cofactor protein</fullName>
    </recommendedName>
</protein>
<dbReference type="Gene3D" id="2.10.70.10">
    <property type="entry name" value="Complement Module, domain 1"/>
    <property type="match status" value="4"/>
</dbReference>
<evidence type="ECO:0000256" key="2">
    <source>
        <dbReference type="ARBA" id="ARBA00017517"/>
    </source>
</evidence>
<dbReference type="InterPro" id="IPR035976">
    <property type="entry name" value="Sushi/SCR/CCP_sf"/>
</dbReference>
<dbReference type="InterPro" id="IPR000436">
    <property type="entry name" value="Sushi_SCR_CCP_dom"/>
</dbReference>
<dbReference type="EMBL" id="AGTP01058140">
    <property type="status" value="NOT_ANNOTATED_CDS"/>
    <property type="molecule type" value="Genomic_DNA"/>
</dbReference>
<dbReference type="STRING" id="43179.ENSSTOP00000026427"/>
<accession>A0A287CYN8</accession>
<feature type="domain" description="Sushi" evidence="15">
    <location>
        <begin position="234"/>
        <end position="293"/>
    </location>
</feature>
<keyword evidence="9 12" id="KW-0278">Fertilization</keyword>
<dbReference type="Ensembl" id="ENSSTOT00000039696.1">
    <property type="protein sequence ID" value="ENSSTOP00000026427.1"/>
    <property type="gene ID" value="ENSSTOG00000031483.1"/>
</dbReference>
<dbReference type="PANTHER" id="PTHR19325:SF521">
    <property type="entry name" value="MEMBRANE COFACTOR PROTEIN"/>
    <property type="match status" value="1"/>
</dbReference>
<keyword evidence="14" id="KW-1133">Transmembrane helix</keyword>
<comment type="function">
    <text evidence="11 12">May be involved in the fusion of the spermatozoa with the oocyte during fertilization.</text>
</comment>
<dbReference type="InterPro" id="IPR050350">
    <property type="entry name" value="Compl-Cell_Adhes-Reg"/>
</dbReference>
<evidence type="ECO:0000313" key="17">
    <source>
        <dbReference type="Proteomes" id="UP000005215"/>
    </source>
</evidence>
<dbReference type="AlphaFoldDB" id="A0A287CYN8"/>
<dbReference type="FunFam" id="2.10.70.10:FF:000042">
    <property type="entry name" value="Membrane cofactor protein"/>
    <property type="match status" value="1"/>
</dbReference>
<dbReference type="GeneTree" id="ENSGT00940000161381"/>
<dbReference type="FunCoup" id="A0A287CYN8">
    <property type="interactions" value="295"/>
</dbReference>
<dbReference type="Proteomes" id="UP000005215">
    <property type="component" value="Unassembled WGS sequence"/>
</dbReference>
<evidence type="ECO:0000256" key="8">
    <source>
        <dbReference type="ARBA" id="ARBA00023180"/>
    </source>
</evidence>
<gene>
    <name evidence="16" type="primary">Cd46</name>
</gene>
<feature type="domain" description="Sushi" evidence="15">
    <location>
        <begin position="105"/>
        <end position="167"/>
    </location>
</feature>
<evidence type="ECO:0000256" key="6">
    <source>
        <dbReference type="ARBA" id="ARBA00023136"/>
    </source>
</evidence>
<evidence type="ECO:0000256" key="5">
    <source>
        <dbReference type="ARBA" id="ARBA00022737"/>
    </source>
</evidence>
<dbReference type="SUPFAM" id="SSF57535">
    <property type="entry name" value="Complement control module/SCR domain"/>
    <property type="match status" value="4"/>
</dbReference>
<dbReference type="FunFam" id="2.10.70.10:FF:000014">
    <property type="entry name" value="Membrane cofactor protein"/>
    <property type="match status" value="1"/>
</dbReference>
<evidence type="ECO:0000313" key="16">
    <source>
        <dbReference type="Ensembl" id="ENSSTOP00000026427.1"/>
    </source>
</evidence>
<evidence type="ECO:0000256" key="4">
    <source>
        <dbReference type="ARBA" id="ARBA00022729"/>
    </source>
</evidence>
<keyword evidence="4" id="KW-0732">Signal</keyword>
<sequence>MVSSAPCTALPRRGKSSFTLQRCLLGIFLATLAFLLFTLSDACVLPPPFQALELVGKPKPYYEVGEEITYRCKKGYDQVLGFLTIATCEPNHTWVPISDDACMKRRCPYLGAPKFGKADYPNGTHQWGAQVHFSCSSGYYIIGKAIVNCVLKGENPHWDGKAPQCEKILCEPPPKIKDGKYSFSDIEVFEYMEAVTYSCNKKPAGEELSLVGEKELYCAGNGVWSSSPPQCKVVKCPFPAVENGNQLSGLGKKFSYRDTVVFECIQGYYMNGSTTSVCNGESVWEPPLPKCLKATPPPNTKPPTISYSVSTSPSTKPPVSTVSGYPNPDGLFDDDFALWIILLIILIAIVSIAIIILCLYRRFQRRKKGKTVRAQYNTYQKSLTTSAEPTT</sequence>
<dbReference type="PANTHER" id="PTHR19325">
    <property type="entry name" value="COMPLEMENT COMPONENT-RELATED SUSHI DOMAIN-CONTAINING"/>
    <property type="match status" value="1"/>
</dbReference>
<dbReference type="GO" id="GO:0009986">
    <property type="term" value="C:cell surface"/>
    <property type="evidence" value="ECO:0007669"/>
    <property type="project" value="InterPro"/>
</dbReference>
<keyword evidence="14" id="KW-0812">Transmembrane</keyword>
<reference evidence="16" key="3">
    <citation type="submission" date="2025-09" db="UniProtKB">
        <authorList>
            <consortium name="Ensembl"/>
        </authorList>
    </citation>
    <scope>IDENTIFICATION</scope>
</reference>
<evidence type="ECO:0000256" key="11">
    <source>
        <dbReference type="ARBA" id="ARBA00060230"/>
    </source>
</evidence>
<feature type="disulfide bond" evidence="13">
    <location>
        <begin position="264"/>
        <end position="291"/>
    </location>
</feature>
<dbReference type="EMBL" id="AGTP01058139">
    <property type="status" value="NOT_ANNOTATED_CDS"/>
    <property type="molecule type" value="Genomic_DNA"/>
</dbReference>
<comment type="subunit">
    <text evidence="10">Interacts with C3b. Interacts with C4b. Interacts with moesin/MSN.</text>
</comment>
<evidence type="ECO:0000256" key="1">
    <source>
        <dbReference type="ARBA" id="ARBA00004167"/>
    </source>
</evidence>
<keyword evidence="3 13" id="KW-0768">Sushi</keyword>
<feature type="domain" description="Sushi" evidence="15">
    <location>
        <begin position="168"/>
        <end position="233"/>
    </location>
</feature>
<feature type="transmembrane region" description="Helical" evidence="14">
    <location>
        <begin position="336"/>
        <end position="360"/>
    </location>
</feature>
<evidence type="ECO:0000256" key="9">
    <source>
        <dbReference type="ARBA" id="ARBA00023279"/>
    </source>
</evidence>
<dbReference type="GO" id="GO:0007338">
    <property type="term" value="P:single fertilization"/>
    <property type="evidence" value="ECO:0007669"/>
    <property type="project" value="UniProtKB-UniRule"/>
</dbReference>
<evidence type="ECO:0000256" key="12">
    <source>
        <dbReference type="PIRNR" id="PIRNR037971"/>
    </source>
</evidence>
<dbReference type="CDD" id="cd00033">
    <property type="entry name" value="CCP"/>
    <property type="match status" value="4"/>
</dbReference>
<keyword evidence="8" id="KW-0325">Glycoprotein</keyword>
<evidence type="ECO:0000256" key="10">
    <source>
        <dbReference type="ARBA" id="ARBA00047055"/>
    </source>
</evidence>
<reference evidence="16" key="2">
    <citation type="submission" date="2025-08" db="UniProtKB">
        <authorList>
            <consortium name="Ensembl"/>
        </authorList>
    </citation>
    <scope>IDENTIFICATION</scope>
</reference>
<keyword evidence="6 12" id="KW-0472">Membrane</keyword>
<evidence type="ECO:0000256" key="13">
    <source>
        <dbReference type="PROSITE-ProRule" id="PRU00302"/>
    </source>
</evidence>
<dbReference type="SMART" id="SM00032">
    <property type="entry name" value="CCP"/>
    <property type="match status" value="4"/>
</dbReference>
<dbReference type="PIRSF" id="PIRSF037971">
    <property type="entry name" value="TLX_CD46"/>
    <property type="match status" value="1"/>
</dbReference>
<feature type="domain" description="Sushi" evidence="15">
    <location>
        <begin position="41"/>
        <end position="104"/>
    </location>
</feature>
<dbReference type="GO" id="GO:0002079">
    <property type="term" value="C:inner acrosomal membrane"/>
    <property type="evidence" value="ECO:0007669"/>
    <property type="project" value="UniProtKB-SubCell"/>
</dbReference>
<evidence type="ECO:0000256" key="3">
    <source>
        <dbReference type="ARBA" id="ARBA00022659"/>
    </source>
</evidence>
<dbReference type="PROSITE" id="PS50923">
    <property type="entry name" value="SUSHI"/>
    <property type="match status" value="4"/>
</dbReference>
<comment type="caution">
    <text evidence="13">Lacks conserved residue(s) required for the propagation of feature annotation.</text>
</comment>
<dbReference type="InParanoid" id="A0A287CYN8"/>
<evidence type="ECO:0000259" key="15">
    <source>
        <dbReference type="PROSITE" id="PS50923"/>
    </source>
</evidence>
<proteinExistence type="predicted"/>
<organism evidence="16 17">
    <name type="scientific">Ictidomys tridecemlineatus</name>
    <name type="common">Thirteen-lined ground squirrel</name>
    <name type="synonym">Spermophilus tridecemlineatus</name>
    <dbReference type="NCBI Taxonomy" id="43179"/>
    <lineage>
        <taxon>Eukaryota</taxon>
        <taxon>Metazoa</taxon>
        <taxon>Chordata</taxon>
        <taxon>Craniata</taxon>
        <taxon>Vertebrata</taxon>
        <taxon>Euteleostomi</taxon>
        <taxon>Mammalia</taxon>
        <taxon>Eutheria</taxon>
        <taxon>Euarchontoglires</taxon>
        <taxon>Glires</taxon>
        <taxon>Rodentia</taxon>
        <taxon>Sciuromorpha</taxon>
        <taxon>Sciuridae</taxon>
        <taxon>Xerinae</taxon>
        <taxon>Marmotini</taxon>
        <taxon>Ictidomys</taxon>
    </lineage>
</organism>
<evidence type="ECO:0000256" key="7">
    <source>
        <dbReference type="ARBA" id="ARBA00023157"/>
    </source>
</evidence>
<evidence type="ECO:0000256" key="14">
    <source>
        <dbReference type="SAM" id="Phobius"/>
    </source>
</evidence>
<comment type="subcellular location">
    <subcellularLocation>
        <location evidence="12">Cytoplasmic vesicle</location>
        <location evidence="12">Secretory vesicle</location>
        <location evidence="12">Acrosome inner membrane</location>
    </subcellularLocation>
    <subcellularLocation>
        <location evidence="1">Membrane</location>
        <topology evidence="1">Single-pass membrane protein</topology>
    </subcellularLocation>
</comment>
<dbReference type="InterPro" id="IPR017341">
    <property type="entry name" value="CD46"/>
</dbReference>
<keyword evidence="7 13" id="KW-1015">Disulfide bond</keyword>
<keyword evidence="17" id="KW-1185">Reference proteome</keyword>
<reference evidence="17" key="1">
    <citation type="submission" date="2011-11" db="EMBL/GenBank/DDBJ databases">
        <title>The Draft Genome of Spermophilus tridecemlineatus.</title>
        <authorList>
            <consortium name="The Broad Institute Genome Assembly &amp; Analysis Group"/>
            <consortium name="Computational R&amp;D Group"/>
            <consortium name="and Sequencing Platform"/>
            <person name="Di Palma F."/>
            <person name="Alfoldi J."/>
            <person name="Johnson J."/>
            <person name="Berlin A."/>
            <person name="Gnerre S."/>
            <person name="Jaffe D."/>
            <person name="MacCallum I."/>
            <person name="Young S."/>
            <person name="Walker B.J."/>
            <person name="Lindblad-Toh K."/>
        </authorList>
    </citation>
    <scope>NUCLEOTIDE SEQUENCE [LARGE SCALE GENOMIC DNA]</scope>
</reference>